<gene>
    <name evidence="2" type="ORF">ANN_08270</name>
</gene>
<comment type="caution">
    <text evidence="2">The sequence shown here is derived from an EMBL/GenBank/DDBJ whole genome shotgun (WGS) entry which is preliminary data.</text>
</comment>
<name>A0ABQ8T2J8_PERAM</name>
<reference evidence="2 3" key="1">
    <citation type="journal article" date="2022" name="Allergy">
        <title>Genome assembly and annotation of Periplaneta americana reveal a comprehensive cockroach allergen profile.</title>
        <authorList>
            <person name="Wang L."/>
            <person name="Xiong Q."/>
            <person name="Saelim N."/>
            <person name="Wang L."/>
            <person name="Nong W."/>
            <person name="Wan A.T."/>
            <person name="Shi M."/>
            <person name="Liu X."/>
            <person name="Cao Q."/>
            <person name="Hui J.H.L."/>
            <person name="Sookrung N."/>
            <person name="Leung T.F."/>
            <person name="Tungtrongchitr A."/>
            <person name="Tsui S.K.W."/>
        </authorList>
    </citation>
    <scope>NUCLEOTIDE SEQUENCE [LARGE SCALE GENOMIC DNA]</scope>
    <source>
        <strain evidence="2">PWHHKU_190912</strain>
    </source>
</reference>
<dbReference type="Proteomes" id="UP001148838">
    <property type="component" value="Unassembled WGS sequence"/>
</dbReference>
<proteinExistence type="predicted"/>
<feature type="region of interest" description="Disordered" evidence="1">
    <location>
        <begin position="59"/>
        <end position="88"/>
    </location>
</feature>
<evidence type="ECO:0000256" key="1">
    <source>
        <dbReference type="SAM" id="MobiDB-lite"/>
    </source>
</evidence>
<evidence type="ECO:0000313" key="3">
    <source>
        <dbReference type="Proteomes" id="UP001148838"/>
    </source>
</evidence>
<keyword evidence="3" id="KW-1185">Reference proteome</keyword>
<organism evidence="2 3">
    <name type="scientific">Periplaneta americana</name>
    <name type="common">American cockroach</name>
    <name type="synonym">Blatta americana</name>
    <dbReference type="NCBI Taxonomy" id="6978"/>
    <lineage>
        <taxon>Eukaryota</taxon>
        <taxon>Metazoa</taxon>
        <taxon>Ecdysozoa</taxon>
        <taxon>Arthropoda</taxon>
        <taxon>Hexapoda</taxon>
        <taxon>Insecta</taxon>
        <taxon>Pterygota</taxon>
        <taxon>Neoptera</taxon>
        <taxon>Polyneoptera</taxon>
        <taxon>Dictyoptera</taxon>
        <taxon>Blattodea</taxon>
        <taxon>Blattoidea</taxon>
        <taxon>Blattidae</taxon>
        <taxon>Blattinae</taxon>
        <taxon>Periplaneta</taxon>
    </lineage>
</organism>
<evidence type="ECO:0000313" key="2">
    <source>
        <dbReference type="EMBL" id="KAJ4440132.1"/>
    </source>
</evidence>
<protein>
    <submittedName>
        <fullName evidence="2">Uncharacterized protein</fullName>
    </submittedName>
</protein>
<accession>A0ABQ8T2J8</accession>
<dbReference type="EMBL" id="JAJSOF020000017">
    <property type="protein sequence ID" value="KAJ4440132.1"/>
    <property type="molecule type" value="Genomic_DNA"/>
</dbReference>
<sequence>MLYQLASTELMTAYLFLVNGTEASQCDYLTFALRVGKTSENFNQVMVLVMFSSHGDVDDVGSNNSGGGDDGAADGSDNGGSNDEETVRSGPYLDMLKTFSKQLQQENNIGIVFQ</sequence>